<proteinExistence type="inferred from homology"/>
<evidence type="ECO:0000256" key="1">
    <source>
        <dbReference type="ARBA" id="ARBA00008007"/>
    </source>
</evidence>
<dbReference type="Gene3D" id="3.40.50.2020">
    <property type="match status" value="1"/>
</dbReference>
<dbReference type="EMBL" id="MHJU01000026">
    <property type="protein sequence ID" value="OGY72668.1"/>
    <property type="molecule type" value="Genomic_DNA"/>
</dbReference>
<evidence type="ECO:0000313" key="3">
    <source>
        <dbReference type="EMBL" id="OGY72668.1"/>
    </source>
</evidence>
<dbReference type="Proteomes" id="UP000178315">
    <property type="component" value="Unassembled WGS sequence"/>
</dbReference>
<protein>
    <recommendedName>
        <fullName evidence="2">Phosphoribosyltransferase domain-containing protein</fullName>
    </recommendedName>
</protein>
<feature type="domain" description="Phosphoribosyltransferase" evidence="2">
    <location>
        <begin position="152"/>
        <end position="231"/>
    </location>
</feature>
<evidence type="ECO:0000313" key="4">
    <source>
        <dbReference type="Proteomes" id="UP000178315"/>
    </source>
</evidence>
<dbReference type="SUPFAM" id="SSF53271">
    <property type="entry name" value="PRTase-like"/>
    <property type="match status" value="1"/>
</dbReference>
<dbReference type="PANTHER" id="PTHR47505">
    <property type="entry name" value="DNA UTILIZATION PROTEIN YHGH"/>
    <property type="match status" value="1"/>
</dbReference>
<dbReference type="CDD" id="cd06223">
    <property type="entry name" value="PRTases_typeI"/>
    <property type="match status" value="1"/>
</dbReference>
<reference evidence="3 4" key="1">
    <citation type="journal article" date="2016" name="Nat. Commun.">
        <title>Thousands of microbial genomes shed light on interconnected biogeochemical processes in an aquifer system.</title>
        <authorList>
            <person name="Anantharaman K."/>
            <person name="Brown C.T."/>
            <person name="Hug L.A."/>
            <person name="Sharon I."/>
            <person name="Castelle C.J."/>
            <person name="Probst A.J."/>
            <person name="Thomas B.C."/>
            <person name="Singh A."/>
            <person name="Wilkins M.J."/>
            <person name="Karaoz U."/>
            <person name="Brodie E.L."/>
            <person name="Williams K.H."/>
            <person name="Hubbard S.S."/>
            <person name="Banfield J.F."/>
        </authorList>
    </citation>
    <scope>NUCLEOTIDE SEQUENCE [LARGE SCALE GENOMIC DNA]</scope>
</reference>
<dbReference type="InterPro" id="IPR029057">
    <property type="entry name" value="PRTase-like"/>
</dbReference>
<dbReference type="InterPro" id="IPR000836">
    <property type="entry name" value="PRTase_dom"/>
</dbReference>
<accession>A0A1G2A711</accession>
<organism evidence="3 4">
    <name type="scientific">Candidatus Jacksonbacteria bacterium RIFCSPLOWO2_02_FULL_44_20</name>
    <dbReference type="NCBI Taxonomy" id="1798460"/>
    <lineage>
        <taxon>Bacteria</taxon>
        <taxon>Candidatus Jacksoniibacteriota</taxon>
    </lineage>
</organism>
<dbReference type="Pfam" id="PF00156">
    <property type="entry name" value="Pribosyltran"/>
    <property type="match status" value="1"/>
</dbReference>
<gene>
    <name evidence="3" type="ORF">A3H61_01595</name>
</gene>
<sequence>MKLLRFLLDAIFPISCLSCKTNGTYLCAACIKQIPRETGILYSSNSIPSFSMTKKSPRPYGGGFCGIIPTVSYKNTVAQKAIHLLKYSRIRALAKPLGELLGERVTQFIRANPKNWLIVPVPLHARKLRSRGFNQNDLLAEAAFAGSNISIAIKKQNPLKRIRDTKSQTELNGTKRLLNVKNSFAVTNIGAIQGRSIILIDDVATTGATILSAGNALIDGGASEVWEAVVARD</sequence>
<evidence type="ECO:0000259" key="2">
    <source>
        <dbReference type="Pfam" id="PF00156"/>
    </source>
</evidence>
<dbReference type="InterPro" id="IPR051910">
    <property type="entry name" value="ComF/GntX_DNA_util-trans"/>
</dbReference>
<name>A0A1G2A711_9BACT</name>
<dbReference type="AlphaFoldDB" id="A0A1G2A711"/>
<comment type="caution">
    <text evidence="3">The sequence shown here is derived from an EMBL/GenBank/DDBJ whole genome shotgun (WGS) entry which is preliminary data.</text>
</comment>
<dbReference type="PANTHER" id="PTHR47505:SF1">
    <property type="entry name" value="DNA UTILIZATION PROTEIN YHGH"/>
    <property type="match status" value="1"/>
</dbReference>
<comment type="similarity">
    <text evidence="1">Belongs to the ComF/GntX family.</text>
</comment>